<dbReference type="Proteomes" id="UP000197446">
    <property type="component" value="Unassembled WGS sequence"/>
</dbReference>
<dbReference type="OrthoDB" id="9855228at2"/>
<accession>A0A254MZ44</accession>
<protein>
    <submittedName>
        <fullName evidence="1">Uncharacterized protein</fullName>
    </submittedName>
</protein>
<proteinExistence type="predicted"/>
<keyword evidence="2" id="KW-1185">Reference proteome</keyword>
<reference evidence="1 2" key="1">
    <citation type="journal article" date="2007" name="Int. J. Syst. Evol. Microbiol.">
        <title>Description of Pelomonas aquatica sp. nov. and Pelomonas puraquae sp. nov., isolated from industrial and haemodialysis water.</title>
        <authorList>
            <person name="Gomila M."/>
            <person name="Bowien B."/>
            <person name="Falsen E."/>
            <person name="Moore E.R."/>
            <person name="Lalucat J."/>
        </authorList>
    </citation>
    <scope>NUCLEOTIDE SEQUENCE [LARGE SCALE GENOMIC DNA]</scope>
    <source>
        <strain evidence="1 2">CCUG 52769</strain>
    </source>
</reference>
<dbReference type="EMBL" id="NISI01000021">
    <property type="protein sequence ID" value="OWQ98150.1"/>
    <property type="molecule type" value="Genomic_DNA"/>
</dbReference>
<evidence type="ECO:0000313" key="1">
    <source>
        <dbReference type="EMBL" id="OWQ98150.1"/>
    </source>
</evidence>
<gene>
    <name evidence="1" type="ORF">CDO81_26415</name>
</gene>
<sequence length="239" mass="26164">MENAPAPESIKDLILRMTNEAWDHRNEGVLLARLGDEVRRQPPELANLELKGRSLSHFIRDELGEEIELYTSGDDNIVRLALPRSAGVPPQDGIKYFPKAAPSRKAAAASGVTGAVRLAFSKDLAPGKKRVIYLTPKPRFSDIDAGVEVPQGATLVPSELIVSGDGDDVELLRKTLANIAFWRETQGLAVEAVSTQTKAEEHGSRSLLDLLLSQLNDSEKKRVQMPLDIVAKLRDSIVK</sequence>
<dbReference type="AlphaFoldDB" id="A0A254MZ44"/>
<dbReference type="RefSeq" id="WP_088486266.1">
    <property type="nucleotide sequence ID" value="NZ_NISI01000021.1"/>
</dbReference>
<organism evidence="1 2">
    <name type="scientific">Roseateles puraquae</name>
    <dbReference type="NCBI Taxonomy" id="431059"/>
    <lineage>
        <taxon>Bacteria</taxon>
        <taxon>Pseudomonadati</taxon>
        <taxon>Pseudomonadota</taxon>
        <taxon>Betaproteobacteria</taxon>
        <taxon>Burkholderiales</taxon>
        <taxon>Sphaerotilaceae</taxon>
        <taxon>Roseateles</taxon>
    </lineage>
</organism>
<name>A0A254MZ44_9BURK</name>
<evidence type="ECO:0000313" key="2">
    <source>
        <dbReference type="Proteomes" id="UP000197446"/>
    </source>
</evidence>
<comment type="caution">
    <text evidence="1">The sequence shown here is derived from an EMBL/GenBank/DDBJ whole genome shotgun (WGS) entry which is preliminary data.</text>
</comment>